<dbReference type="Pfam" id="PF00652">
    <property type="entry name" value="Ricin_B_lectin"/>
    <property type="match status" value="1"/>
</dbReference>
<evidence type="ECO:0000259" key="2">
    <source>
        <dbReference type="SMART" id="SM00458"/>
    </source>
</evidence>
<dbReference type="SUPFAM" id="SSF50370">
    <property type="entry name" value="Ricin B-like lectins"/>
    <property type="match status" value="1"/>
</dbReference>
<dbReference type="AlphaFoldDB" id="A0A369URZ0"/>
<dbReference type="InterPro" id="IPR021862">
    <property type="entry name" value="DUF3472"/>
</dbReference>
<dbReference type="Gene3D" id="2.80.10.50">
    <property type="match status" value="2"/>
</dbReference>
<dbReference type="Pfam" id="PF11958">
    <property type="entry name" value="DUF3472"/>
    <property type="match status" value="1"/>
</dbReference>
<dbReference type="SMART" id="SM00458">
    <property type="entry name" value="RICIN"/>
    <property type="match status" value="1"/>
</dbReference>
<proteinExistence type="predicted"/>
<keyword evidence="4" id="KW-1185">Reference proteome</keyword>
<dbReference type="InterPro" id="IPR000772">
    <property type="entry name" value="Ricin_B_lectin"/>
</dbReference>
<keyword evidence="1" id="KW-0732">Signal</keyword>
<evidence type="ECO:0000313" key="3">
    <source>
        <dbReference type="EMBL" id="RDD83522.1"/>
    </source>
</evidence>
<dbReference type="EMBL" id="QQAH01000001">
    <property type="protein sequence ID" value="RDD83522.1"/>
    <property type="molecule type" value="Genomic_DNA"/>
</dbReference>
<dbReference type="InterPro" id="IPR035992">
    <property type="entry name" value="Ricin_B-like_lectins"/>
</dbReference>
<dbReference type="Proteomes" id="UP000253782">
    <property type="component" value="Unassembled WGS sequence"/>
</dbReference>
<reference evidence="3 4" key="1">
    <citation type="submission" date="2018-07" db="EMBL/GenBank/DDBJ databases">
        <title>Dyella tabacisoli L4-6T, whole genome shotgun sequence.</title>
        <authorList>
            <person name="Zhou X.-K."/>
            <person name="Li W.-J."/>
            <person name="Duan Y.-Q."/>
        </authorList>
    </citation>
    <scope>NUCLEOTIDE SEQUENCE [LARGE SCALE GENOMIC DNA]</scope>
    <source>
        <strain evidence="3 4">L4-6</strain>
    </source>
</reference>
<evidence type="ECO:0000313" key="4">
    <source>
        <dbReference type="Proteomes" id="UP000253782"/>
    </source>
</evidence>
<feature type="chain" id="PRO_5017026432" evidence="1">
    <location>
        <begin position="27"/>
        <end position="375"/>
    </location>
</feature>
<feature type="domain" description="Ricin B lectin" evidence="2">
    <location>
        <begin position="251"/>
        <end position="371"/>
    </location>
</feature>
<gene>
    <name evidence="3" type="ORF">DVJ77_02805</name>
</gene>
<accession>A0A369URZ0</accession>
<sequence length="375" mass="39334">MESAMKAIKGLCGLLLLAALPLAAHAGDTPGSYTNYKFDPSVSTLNAVDFGITVKTDPGYRANVYWSNQFSLVGTSSGGYTGMQSNGGSKRMFLFSIWDATQSKPGSAGSYCVSFGGEGVGQSCRMAHEWQQGHTYRFHVAYEGNQWLGVTVTDLTTNGSFKLGSIRTAANGISPNGMVNWTEYFEWSSADSNCFNQPYSSAEFHLPVGNGGSAVASISGTSLSKTCTSYSEVSKTASGSLQRNAIGNSLRGAVIGAGDRCIDAQGGATSNVPAITYNCTGGANQAWVHGVDHTLRLENNLCLDVANSNSAPGAPVIVYSCSGNPNQQWTQVGTQLRSDLSGLCLTASAAGVQLTTQKCSATATNQSWRLPLPQN</sequence>
<protein>
    <submittedName>
        <fullName evidence="3">DUF3472 domain-containing protein</fullName>
    </submittedName>
</protein>
<feature type="signal peptide" evidence="1">
    <location>
        <begin position="1"/>
        <end position="26"/>
    </location>
</feature>
<dbReference type="OrthoDB" id="7925801at2"/>
<comment type="caution">
    <text evidence="3">The sequence shown here is derived from an EMBL/GenBank/DDBJ whole genome shotgun (WGS) entry which is preliminary data.</text>
</comment>
<name>A0A369URZ0_9GAMM</name>
<organism evidence="3 4">
    <name type="scientific">Dyella tabacisoli</name>
    <dbReference type="NCBI Taxonomy" id="2282381"/>
    <lineage>
        <taxon>Bacteria</taxon>
        <taxon>Pseudomonadati</taxon>
        <taxon>Pseudomonadota</taxon>
        <taxon>Gammaproteobacteria</taxon>
        <taxon>Lysobacterales</taxon>
        <taxon>Rhodanobacteraceae</taxon>
        <taxon>Dyella</taxon>
    </lineage>
</organism>
<evidence type="ECO:0000256" key="1">
    <source>
        <dbReference type="SAM" id="SignalP"/>
    </source>
</evidence>
<dbReference type="PROSITE" id="PS50231">
    <property type="entry name" value="RICIN_B_LECTIN"/>
    <property type="match status" value="1"/>
</dbReference>